<dbReference type="RefSeq" id="WP_392820401.1">
    <property type="nucleotide sequence ID" value="NZ_JBICYV010000014.1"/>
</dbReference>
<dbReference type="Proteomes" id="UP001604267">
    <property type="component" value="Unassembled WGS sequence"/>
</dbReference>
<keyword evidence="3" id="KW-1185">Reference proteome</keyword>
<reference evidence="2 3" key="1">
    <citation type="submission" date="2024-10" db="EMBL/GenBank/DDBJ databases">
        <title>The Natural Products Discovery Center: Release of the First 8490 Sequenced Strains for Exploring Actinobacteria Biosynthetic Diversity.</title>
        <authorList>
            <person name="Kalkreuter E."/>
            <person name="Kautsar S.A."/>
            <person name="Yang D."/>
            <person name="Bader C.D."/>
            <person name="Teijaro C.N."/>
            <person name="Fluegel L."/>
            <person name="Davis C.M."/>
            <person name="Simpson J.R."/>
            <person name="Lauterbach L."/>
            <person name="Steele A.D."/>
            <person name="Gui C."/>
            <person name="Meng S."/>
            <person name="Li G."/>
            <person name="Viehrig K."/>
            <person name="Ye F."/>
            <person name="Su P."/>
            <person name="Kiefer A.F."/>
            <person name="Nichols A."/>
            <person name="Cepeda A.J."/>
            <person name="Yan W."/>
            <person name="Fan B."/>
            <person name="Jiang Y."/>
            <person name="Adhikari A."/>
            <person name="Zheng C.-J."/>
            <person name="Schuster L."/>
            <person name="Cowan T.M."/>
            <person name="Smanski M.J."/>
            <person name="Chevrette M.G."/>
            <person name="De Carvalho L.P.S."/>
            <person name="Shen B."/>
        </authorList>
    </citation>
    <scope>NUCLEOTIDE SEQUENCE [LARGE SCALE GENOMIC DNA]</scope>
    <source>
        <strain evidence="2 3">NPDC048320</strain>
    </source>
</reference>
<accession>A0ABW7BEC4</accession>
<evidence type="ECO:0000313" key="2">
    <source>
        <dbReference type="EMBL" id="MFG3014104.1"/>
    </source>
</evidence>
<organism evidence="2 3">
    <name type="scientific">Streptomyces cinerochromogenes</name>
    <dbReference type="NCBI Taxonomy" id="66422"/>
    <lineage>
        <taxon>Bacteria</taxon>
        <taxon>Bacillati</taxon>
        <taxon>Actinomycetota</taxon>
        <taxon>Actinomycetes</taxon>
        <taxon>Kitasatosporales</taxon>
        <taxon>Streptomycetaceae</taxon>
        <taxon>Streptomyces</taxon>
    </lineage>
</organism>
<comment type="caution">
    <text evidence="2">The sequence shown here is derived from an EMBL/GenBank/DDBJ whole genome shotgun (WGS) entry which is preliminary data.</text>
</comment>
<evidence type="ECO:0000313" key="3">
    <source>
        <dbReference type="Proteomes" id="UP001604267"/>
    </source>
</evidence>
<evidence type="ECO:0000256" key="1">
    <source>
        <dbReference type="SAM" id="MobiDB-lite"/>
    </source>
</evidence>
<name>A0ABW7BEC4_9ACTN</name>
<gene>
    <name evidence="2" type="ORF">ACGFZB_27505</name>
</gene>
<protein>
    <submittedName>
        <fullName evidence="2">Uncharacterized protein</fullName>
    </submittedName>
</protein>
<sequence>MGTHSEAEVGELLHRRGWRTAFTVAERVDAWARLVGAVERGYGDDIHEYTNDLYCRNWLHEAWLLLHDHVVQLWTPPIRAWDERFRAATVDDDGLALDRFHRLPHPDLWWWRRHPRVLTGDLGRSLRSAGAVGTEGEDEDEAGPYGGPRCRRRLTNRLDGDGSVTG</sequence>
<proteinExistence type="predicted"/>
<dbReference type="EMBL" id="JBICYV010000014">
    <property type="protein sequence ID" value="MFG3014104.1"/>
    <property type="molecule type" value="Genomic_DNA"/>
</dbReference>
<feature type="region of interest" description="Disordered" evidence="1">
    <location>
        <begin position="129"/>
        <end position="166"/>
    </location>
</feature>